<dbReference type="Proteomes" id="UP001148838">
    <property type="component" value="Unassembled WGS sequence"/>
</dbReference>
<protein>
    <recommendedName>
        <fullName evidence="3">DUF4817 domain-containing protein</fullName>
    </recommendedName>
</protein>
<dbReference type="PANTHER" id="PTHR47326">
    <property type="entry name" value="TRANSPOSABLE ELEMENT TC3 TRANSPOSASE-LIKE PROTEIN"/>
    <property type="match status" value="1"/>
</dbReference>
<reference evidence="1 2" key="1">
    <citation type="journal article" date="2022" name="Allergy">
        <title>Genome assembly and annotation of Periplaneta americana reveal a comprehensive cockroach allergen profile.</title>
        <authorList>
            <person name="Wang L."/>
            <person name="Xiong Q."/>
            <person name="Saelim N."/>
            <person name="Wang L."/>
            <person name="Nong W."/>
            <person name="Wan A.T."/>
            <person name="Shi M."/>
            <person name="Liu X."/>
            <person name="Cao Q."/>
            <person name="Hui J.H.L."/>
            <person name="Sookrung N."/>
            <person name="Leung T.F."/>
            <person name="Tungtrongchitr A."/>
            <person name="Tsui S.K.W."/>
        </authorList>
    </citation>
    <scope>NUCLEOTIDE SEQUENCE [LARGE SCALE GENOMIC DNA]</scope>
    <source>
        <strain evidence="1">PWHHKU_190912</strain>
    </source>
</reference>
<evidence type="ECO:0000313" key="2">
    <source>
        <dbReference type="Proteomes" id="UP001148838"/>
    </source>
</evidence>
<keyword evidence="2" id="KW-1185">Reference proteome</keyword>
<gene>
    <name evidence="1" type="ORF">ANN_26396</name>
</gene>
<organism evidence="1 2">
    <name type="scientific">Periplaneta americana</name>
    <name type="common">American cockroach</name>
    <name type="synonym">Blatta americana</name>
    <dbReference type="NCBI Taxonomy" id="6978"/>
    <lineage>
        <taxon>Eukaryota</taxon>
        <taxon>Metazoa</taxon>
        <taxon>Ecdysozoa</taxon>
        <taxon>Arthropoda</taxon>
        <taxon>Hexapoda</taxon>
        <taxon>Insecta</taxon>
        <taxon>Pterygota</taxon>
        <taxon>Neoptera</taxon>
        <taxon>Polyneoptera</taxon>
        <taxon>Dictyoptera</taxon>
        <taxon>Blattodea</taxon>
        <taxon>Blattoidea</taxon>
        <taxon>Blattidae</taxon>
        <taxon>Blattinae</taxon>
        <taxon>Periplaneta</taxon>
    </lineage>
</organism>
<dbReference type="EMBL" id="JAJSOF020000039">
    <property type="protein sequence ID" value="KAJ4426598.1"/>
    <property type="molecule type" value="Genomic_DNA"/>
</dbReference>
<comment type="caution">
    <text evidence="1">The sequence shown here is derived from an EMBL/GenBank/DDBJ whole genome shotgun (WGS) entry which is preliminary data.</text>
</comment>
<dbReference type="PANTHER" id="PTHR47326:SF1">
    <property type="entry name" value="HTH PSQ-TYPE DOMAIN-CONTAINING PROTEIN"/>
    <property type="match status" value="1"/>
</dbReference>
<accession>A0ABQ8RXY6</accession>
<sequence>MILLYGEARGNGRAARSIYRDRYPQCPTTSHTLFAIIRQRLRERGTFTASRNDCGAPRRRRTPELEEAVLHQLEGNPSTSTRAIARVRDVTPRIVWNVKHEQQLQTYYLQRIHSLQPADFPPRVQFCKWFLYHVFKRL</sequence>
<name>A0ABQ8RXY6_PERAM</name>
<proteinExistence type="predicted"/>
<evidence type="ECO:0008006" key="3">
    <source>
        <dbReference type="Google" id="ProtNLM"/>
    </source>
</evidence>
<evidence type="ECO:0000313" key="1">
    <source>
        <dbReference type="EMBL" id="KAJ4426598.1"/>
    </source>
</evidence>